<dbReference type="InterPro" id="IPR037026">
    <property type="entry name" value="Vgr_OB-fold_dom_sf"/>
</dbReference>
<evidence type="ECO:0000256" key="1">
    <source>
        <dbReference type="SAM" id="MobiDB-lite"/>
    </source>
</evidence>
<dbReference type="Pfam" id="PF05954">
    <property type="entry name" value="Phage_GPD"/>
    <property type="match status" value="1"/>
</dbReference>
<feature type="domain" description="Gp5/Type VI secretion system Vgr protein OB-fold" evidence="2">
    <location>
        <begin position="481"/>
        <end position="559"/>
    </location>
</feature>
<dbReference type="RefSeq" id="WP_200243893.1">
    <property type="nucleotide sequence ID" value="NZ_JAENHK010000005.1"/>
</dbReference>
<evidence type="ECO:0000313" key="3">
    <source>
        <dbReference type="EMBL" id="MBK1895153.1"/>
    </source>
</evidence>
<evidence type="ECO:0000313" key="4">
    <source>
        <dbReference type="Proteomes" id="UP000628669"/>
    </source>
</evidence>
<dbReference type="InterPro" id="IPR006531">
    <property type="entry name" value="Gp5/Vgr_OB"/>
</dbReference>
<dbReference type="Gene3D" id="2.30.110.50">
    <property type="match status" value="1"/>
</dbReference>
<sequence length="730" mass="78461">MFNDDKSSKIPSSKNVKAPSEQLGDAVKTQAIQKASEKVQEKTKGKVQKVTQKLSQAQAYSSAAQNVSNLFMNQVMQPNAPSIVEDKVWNKQPTSKIHNAGAIPESQIMGINRVVKLDIIIEGKIVKHFKHFKLKQSAVKHHEFDLMLAHDTLGNPENHNLEEAQNFLGKRITVVFKYKDVEDGPERSFIGVITEVGFSQEKGSLGNVVLTGSSPSFLLDAAPHIQSFGGAKEISLNSIADQVIKEGLGQNKFDFRVDSQHGNVSYSSQYEETHYNYLARMAEAYGEQFYYDGEVLHFGKLPPQEQPVKLTYGSSVSDIKIRMKAQHVNPTFYGYNSSKNEKLTTGSSKINHSSDIAKRAYEISEKTFTTPSLRVAPIKAASFMDIDASQKGTAGSKASDVFITSGITSVPFLYPGCVADIEMRKTDSNQTSYFTKLMIIEVSHEVDARGYYTGSFDAIASDTGFIPRPEFQQPKAEAQFAKVISNTDPLNQGRVQVQFDWQNGSTTTEFIRVMTPDGGGSEKVSKNRGFMAIPEVGDQVVVNFVHQHPDRPFVMGGMFHGGVGGGGGAGNNIKSLSSRSGNKLELDDGAGSVFLTDQGGANMKFDGAGNATTNANNDKTVKVGNNNTVNTGSKNVINVGGKDGGGANSVFSMDNAGNISLECDTNVTIKTGASSITLKSDGTIILSGKIIGISGEGIGVVGTKGIDLSSPANHLGGGQTKIDGGDAFIN</sequence>
<gene>
    <name evidence="3" type="ORF">JHL15_05210</name>
</gene>
<comment type="caution">
    <text evidence="3">The sequence shown here is derived from an EMBL/GenBank/DDBJ whole genome shotgun (WGS) entry which is preliminary data.</text>
</comment>
<dbReference type="Proteomes" id="UP000628669">
    <property type="component" value="Unassembled WGS sequence"/>
</dbReference>
<dbReference type="Gene3D" id="3.55.50.10">
    <property type="entry name" value="Baseplate protein-like domains"/>
    <property type="match status" value="1"/>
</dbReference>
<evidence type="ECO:0000259" key="2">
    <source>
        <dbReference type="Pfam" id="PF04717"/>
    </source>
</evidence>
<proteinExistence type="predicted"/>
<keyword evidence="4" id="KW-1185">Reference proteome</keyword>
<feature type="region of interest" description="Disordered" evidence="1">
    <location>
        <begin position="1"/>
        <end position="25"/>
    </location>
</feature>
<dbReference type="SUPFAM" id="SSF69255">
    <property type="entry name" value="gp5 N-terminal domain-like"/>
    <property type="match status" value="1"/>
</dbReference>
<dbReference type="SUPFAM" id="SSF69349">
    <property type="entry name" value="Phage fibre proteins"/>
    <property type="match status" value="1"/>
</dbReference>
<accession>A0ABS1FRY5</accession>
<dbReference type="Gene3D" id="2.40.50.230">
    <property type="entry name" value="Gp5 N-terminal domain"/>
    <property type="match status" value="1"/>
</dbReference>
<reference evidence="4" key="1">
    <citation type="submission" date="2021-01" db="EMBL/GenBank/DDBJ databases">
        <title>Genome public.</title>
        <authorList>
            <person name="Liu C."/>
            <person name="Sun Q."/>
        </authorList>
    </citation>
    <scope>NUCLEOTIDE SEQUENCE [LARGE SCALE GENOMIC DNA]</scope>
    <source>
        <strain evidence="4">YIM B02567</strain>
    </source>
</reference>
<dbReference type="SUPFAM" id="SSF69279">
    <property type="entry name" value="Phage tail proteins"/>
    <property type="match status" value="1"/>
</dbReference>
<protein>
    <submittedName>
        <fullName evidence="3">Vgr family protein</fullName>
    </submittedName>
</protein>
<organism evidence="3 4">
    <name type="scientific">Chryseobacterium paridis</name>
    <dbReference type="NCBI Taxonomy" id="2800328"/>
    <lineage>
        <taxon>Bacteria</taxon>
        <taxon>Pseudomonadati</taxon>
        <taxon>Bacteroidota</taxon>
        <taxon>Flavobacteriia</taxon>
        <taxon>Flavobacteriales</taxon>
        <taxon>Weeksellaceae</taxon>
        <taxon>Chryseobacterium group</taxon>
        <taxon>Chryseobacterium</taxon>
    </lineage>
</organism>
<dbReference type="Pfam" id="PF04717">
    <property type="entry name" value="Phage_base_V"/>
    <property type="match status" value="1"/>
</dbReference>
<name>A0ABS1FRY5_9FLAO</name>
<dbReference type="EMBL" id="JAENHK010000005">
    <property type="protein sequence ID" value="MBK1895153.1"/>
    <property type="molecule type" value="Genomic_DNA"/>
</dbReference>